<feature type="compositionally biased region" description="Low complexity" evidence="8">
    <location>
        <begin position="899"/>
        <end position="914"/>
    </location>
</feature>
<comment type="similarity">
    <text evidence="1">Belongs to the RASGRP family.</text>
</comment>
<accession>A0AAE1B9Q7</accession>
<evidence type="ECO:0000313" key="13">
    <source>
        <dbReference type="EMBL" id="KAK3802145.1"/>
    </source>
</evidence>
<dbReference type="InterPro" id="IPR046349">
    <property type="entry name" value="C1-like_sf"/>
</dbReference>
<dbReference type="GO" id="GO:0005886">
    <property type="term" value="C:plasma membrane"/>
    <property type="evidence" value="ECO:0007669"/>
    <property type="project" value="TreeGrafter"/>
</dbReference>
<comment type="caution">
    <text evidence="13">The sequence shown here is derived from an EMBL/GenBank/DDBJ whole genome shotgun (WGS) entry which is preliminary data.</text>
</comment>
<dbReference type="AlphaFoldDB" id="A0AAE1B9Q7"/>
<dbReference type="Gene3D" id="1.20.870.10">
    <property type="entry name" value="Son of sevenless (SoS) protein Chain: S domain 1"/>
    <property type="match status" value="1"/>
</dbReference>
<dbReference type="InterPro" id="IPR002048">
    <property type="entry name" value="EF_hand_dom"/>
</dbReference>
<feature type="domain" description="N-terminal Ras-GEF" evidence="11">
    <location>
        <begin position="262"/>
        <end position="402"/>
    </location>
</feature>
<keyword evidence="5" id="KW-0862">Zinc</keyword>
<dbReference type="CDD" id="cd00051">
    <property type="entry name" value="EFh"/>
    <property type="match status" value="1"/>
</dbReference>
<gene>
    <name evidence="13" type="ORF">RRG08_050031</name>
</gene>
<dbReference type="PANTHER" id="PTHR23113">
    <property type="entry name" value="GUANINE NUCLEOTIDE EXCHANGE FACTOR"/>
    <property type="match status" value="1"/>
</dbReference>
<evidence type="ECO:0000259" key="9">
    <source>
        <dbReference type="PROSITE" id="PS50009"/>
    </source>
</evidence>
<dbReference type="Pfam" id="PF00130">
    <property type="entry name" value="C1_1"/>
    <property type="match status" value="1"/>
</dbReference>
<feature type="compositionally biased region" description="Low complexity" evidence="8">
    <location>
        <begin position="42"/>
        <end position="60"/>
    </location>
</feature>
<dbReference type="SMART" id="SM00109">
    <property type="entry name" value="C1"/>
    <property type="match status" value="1"/>
</dbReference>
<evidence type="ECO:0000259" key="12">
    <source>
        <dbReference type="PROSITE" id="PS50222"/>
    </source>
</evidence>
<dbReference type="InterPro" id="IPR019804">
    <property type="entry name" value="Ras_G-nucl-exch_fac_CS"/>
</dbReference>
<dbReference type="SMART" id="SM00229">
    <property type="entry name" value="RasGEFN"/>
    <property type="match status" value="1"/>
</dbReference>
<dbReference type="InterPro" id="IPR002219">
    <property type="entry name" value="PKC_DAG/PE"/>
</dbReference>
<dbReference type="PROSITE" id="PS00720">
    <property type="entry name" value="RASGEF"/>
    <property type="match status" value="1"/>
</dbReference>
<evidence type="ECO:0000256" key="2">
    <source>
        <dbReference type="ARBA" id="ARBA00022658"/>
    </source>
</evidence>
<dbReference type="Pfam" id="PF00618">
    <property type="entry name" value="RasGEF_N"/>
    <property type="match status" value="1"/>
</dbReference>
<feature type="compositionally biased region" description="Polar residues" evidence="8">
    <location>
        <begin position="122"/>
        <end position="145"/>
    </location>
</feature>
<dbReference type="GO" id="GO:0008270">
    <property type="term" value="F:zinc ion binding"/>
    <property type="evidence" value="ECO:0007669"/>
    <property type="project" value="UniProtKB-KW"/>
</dbReference>
<feature type="compositionally biased region" description="Polar residues" evidence="8">
    <location>
        <begin position="17"/>
        <end position="31"/>
    </location>
</feature>
<dbReference type="FunFam" id="1.10.840.10:FF:000003">
    <property type="entry name" value="Ras guanyl-releasing protein 3 isoform 1"/>
    <property type="match status" value="1"/>
</dbReference>
<dbReference type="PROSITE" id="PS50081">
    <property type="entry name" value="ZF_DAG_PE_2"/>
    <property type="match status" value="1"/>
</dbReference>
<feature type="compositionally biased region" description="Pro residues" evidence="8">
    <location>
        <begin position="203"/>
        <end position="213"/>
    </location>
</feature>
<keyword evidence="4" id="KW-0863">Zinc-finger</keyword>
<sequence>MQASDNKGQRLAAPSHPQGQEETGTPFSTPVPSRVMPREGRTTPTSPSRMTPVPNLSLSAAPPPSPPPAVQLNQASAAQVPPTLLQHQNSAPPVIQRQQSAHRAPSPAILQHQHSAPAPLQHLSSAPSLSPSTQHTPPSNATSSPHPAFSESPLAQHSSPSTASATLVRQESNPSPQPGTTAPPVTLQHQHSAPAPLQRMTSTPPPPLPPPPLLHQNSAPSSTLTLQQPAAPPTTPTGLPGLLEDDHKSVASVTGGILASVEGVPVKAATVERLIQMCVEAFTEKGLDKKQEKFVTVFFLMHQWFMTSEELAQAFIDLYQGCEETITCSMVACPHLPINTDCSIQVFKKMICQAVRHWITKFPLHFDMDTRVTTTVKKLSSLLQAEGNYKLKELVDVSKVPSYDWMRNMSVRNTVYGKHSRKVSLVFNHLEPKELASQLTYLEYKAFRRVHFSDYKNYAVSASLKDQPKLERSIALFNGLSQWVQCMVLSKTTPQQRADVICKFIDVSKHLRTLQNFNTLMAIVGGLSHSALARLSKTISCLAPESQKTLMDLTELLSSNNNFSNYRKVYHQCNGFKIPILGVHLKDLISLNTAVPDRVEGNLLNFRKMAQLAGILRELTRLQGQENIPVDANMDLVNTLRLSLDMYHTEDEIYELSLAREPKGSLSSPTTPTKPVVFADWLSGISPPDVDTINKHVHDMVEAVFKNYDHDKDGFISHEEFDSIAGNFPFIDSFCVLDADKDGMISKREMKTYFIRANSHALRNSFKHAFHETTYFKPTFCIHCTGLLWGLIKQGWKCKDCGINAHKHCKDLVVMECRSKGSKRTESMSNGIVHQDLTISAKRKISQRHRQHRQRPSPCHTPPQNTPTPPPSNPHFHSIQSQSNACPLQQSIHPAAKETTTTTSPSISSTSSSPGGSGRDSVLTVRRTSSLKISKNHRGSNVSTTNDANSAAILTAATSSSMSNNNGNSISSNHSHYQISSQRNHRDCNIIDGEYYEEQALLYERLLKAEEQVTFQEEMHWNFNYKFIAREKLIEENKHLRLKLDMATDQITLLKSHIGVIRQNTIAFILEQMDALHMQRDTEV</sequence>
<dbReference type="Gene3D" id="1.10.840.10">
    <property type="entry name" value="Ras guanine-nucleotide exchange factors catalytic domain"/>
    <property type="match status" value="1"/>
</dbReference>
<dbReference type="PROSITE" id="PS00018">
    <property type="entry name" value="EF_HAND_1"/>
    <property type="match status" value="2"/>
</dbReference>
<dbReference type="Gene3D" id="3.30.60.20">
    <property type="match status" value="1"/>
</dbReference>
<evidence type="ECO:0000313" key="14">
    <source>
        <dbReference type="Proteomes" id="UP001283361"/>
    </source>
</evidence>
<keyword evidence="3" id="KW-0479">Metal-binding</keyword>
<dbReference type="SUPFAM" id="SSF57889">
    <property type="entry name" value="Cysteine-rich domain"/>
    <property type="match status" value="1"/>
</dbReference>
<evidence type="ECO:0000256" key="7">
    <source>
        <dbReference type="PROSITE-ProRule" id="PRU00168"/>
    </source>
</evidence>
<evidence type="ECO:0000256" key="5">
    <source>
        <dbReference type="ARBA" id="ARBA00022833"/>
    </source>
</evidence>
<dbReference type="PROSITE" id="PS50212">
    <property type="entry name" value="RASGEF_NTER"/>
    <property type="match status" value="1"/>
</dbReference>
<evidence type="ECO:0000256" key="4">
    <source>
        <dbReference type="ARBA" id="ARBA00022771"/>
    </source>
</evidence>
<dbReference type="PANTHER" id="PTHR23113:SF252">
    <property type="entry name" value="RAS GUANYL-RELEASING PROTEIN 3"/>
    <property type="match status" value="1"/>
</dbReference>
<feature type="region of interest" description="Disordered" evidence="8">
    <location>
        <begin position="1"/>
        <end position="245"/>
    </location>
</feature>
<feature type="compositionally biased region" description="Basic residues" evidence="8">
    <location>
        <begin position="841"/>
        <end position="855"/>
    </location>
</feature>
<dbReference type="Proteomes" id="UP001283361">
    <property type="component" value="Unassembled WGS sequence"/>
</dbReference>
<dbReference type="CDD" id="cd00155">
    <property type="entry name" value="RasGEF"/>
    <property type="match status" value="1"/>
</dbReference>
<feature type="compositionally biased region" description="Polar residues" evidence="8">
    <location>
        <begin position="878"/>
        <end position="892"/>
    </location>
</feature>
<proteinExistence type="inferred from homology"/>
<name>A0AAE1B9Q7_9GAST</name>
<evidence type="ECO:0000259" key="11">
    <source>
        <dbReference type="PROSITE" id="PS50212"/>
    </source>
</evidence>
<dbReference type="SMART" id="SM00147">
    <property type="entry name" value="RasGEF"/>
    <property type="match status" value="1"/>
</dbReference>
<dbReference type="GO" id="GO:0007265">
    <property type="term" value="P:Ras protein signal transduction"/>
    <property type="evidence" value="ECO:0007669"/>
    <property type="project" value="TreeGrafter"/>
</dbReference>
<dbReference type="CDD" id="cd06224">
    <property type="entry name" value="REM"/>
    <property type="match status" value="1"/>
</dbReference>
<dbReference type="InterPro" id="IPR018247">
    <property type="entry name" value="EF_Hand_1_Ca_BS"/>
</dbReference>
<evidence type="ECO:0000256" key="1">
    <source>
        <dbReference type="ARBA" id="ARBA00009566"/>
    </source>
</evidence>
<feature type="domain" description="Ras-GEF" evidence="9">
    <location>
        <begin position="431"/>
        <end position="663"/>
    </location>
</feature>
<feature type="region of interest" description="Disordered" evidence="8">
    <location>
        <begin position="824"/>
        <end position="923"/>
    </location>
</feature>
<dbReference type="SUPFAM" id="SSF48366">
    <property type="entry name" value="Ras GEF"/>
    <property type="match status" value="1"/>
</dbReference>
<dbReference type="InterPro" id="IPR023578">
    <property type="entry name" value="Ras_GEF_dom_sf"/>
</dbReference>
<dbReference type="Pfam" id="PF00617">
    <property type="entry name" value="RasGEF"/>
    <property type="match status" value="1"/>
</dbReference>
<feature type="compositionally biased region" description="Pro residues" evidence="8">
    <location>
        <begin position="859"/>
        <end position="873"/>
    </location>
</feature>
<dbReference type="InterPro" id="IPR000651">
    <property type="entry name" value="Ras-like_Gua-exchang_fac_N"/>
</dbReference>
<keyword evidence="14" id="KW-1185">Reference proteome</keyword>
<evidence type="ECO:0000256" key="3">
    <source>
        <dbReference type="ARBA" id="ARBA00022723"/>
    </source>
</evidence>
<organism evidence="13 14">
    <name type="scientific">Elysia crispata</name>
    <name type="common">lettuce slug</name>
    <dbReference type="NCBI Taxonomy" id="231223"/>
    <lineage>
        <taxon>Eukaryota</taxon>
        <taxon>Metazoa</taxon>
        <taxon>Spiralia</taxon>
        <taxon>Lophotrochozoa</taxon>
        <taxon>Mollusca</taxon>
        <taxon>Gastropoda</taxon>
        <taxon>Heterobranchia</taxon>
        <taxon>Euthyneura</taxon>
        <taxon>Panpulmonata</taxon>
        <taxon>Sacoglossa</taxon>
        <taxon>Placobranchoidea</taxon>
        <taxon>Plakobranchidae</taxon>
        <taxon>Elysia</taxon>
    </lineage>
</organism>
<reference evidence="13" key="1">
    <citation type="journal article" date="2023" name="G3 (Bethesda)">
        <title>A reference genome for the long-term kleptoplast-retaining sea slug Elysia crispata morphotype clarki.</title>
        <authorList>
            <person name="Eastman K.E."/>
            <person name="Pendleton A.L."/>
            <person name="Shaikh M.A."/>
            <person name="Suttiyut T."/>
            <person name="Ogas R."/>
            <person name="Tomko P."/>
            <person name="Gavelis G."/>
            <person name="Widhalm J.R."/>
            <person name="Wisecaver J.H."/>
        </authorList>
    </citation>
    <scope>NUCLEOTIDE SEQUENCE</scope>
    <source>
        <strain evidence="13">ECLA1</strain>
    </source>
</reference>
<feature type="domain" description="EF-hand" evidence="12">
    <location>
        <begin position="696"/>
        <end position="731"/>
    </location>
</feature>
<dbReference type="SMART" id="SM00054">
    <property type="entry name" value="EFh"/>
    <property type="match status" value="2"/>
</dbReference>
<feature type="domain" description="Phorbol-ester/DAG-type" evidence="10">
    <location>
        <begin position="767"/>
        <end position="817"/>
    </location>
</feature>
<dbReference type="SUPFAM" id="SSF47473">
    <property type="entry name" value="EF-hand"/>
    <property type="match status" value="1"/>
</dbReference>
<dbReference type="PROSITE" id="PS50222">
    <property type="entry name" value="EF_HAND_2"/>
    <property type="match status" value="2"/>
</dbReference>
<feature type="domain" description="EF-hand" evidence="12">
    <location>
        <begin position="734"/>
        <end position="760"/>
    </location>
</feature>
<dbReference type="GO" id="GO:0005085">
    <property type="term" value="F:guanyl-nucleotide exchange factor activity"/>
    <property type="evidence" value="ECO:0007669"/>
    <property type="project" value="UniProtKB-KW"/>
</dbReference>
<dbReference type="InterPro" id="IPR001895">
    <property type="entry name" value="RASGEF_cat_dom"/>
</dbReference>
<dbReference type="PROSITE" id="PS00479">
    <property type="entry name" value="ZF_DAG_PE_1"/>
    <property type="match status" value="1"/>
</dbReference>
<dbReference type="InterPro" id="IPR011992">
    <property type="entry name" value="EF-hand-dom_pair"/>
</dbReference>
<keyword evidence="2 7" id="KW-0344">Guanine-nucleotide releasing factor</keyword>
<protein>
    <recommendedName>
        <fullName evidence="15">Ras guanyl-releasing protein 3</fullName>
    </recommendedName>
</protein>
<feature type="compositionally biased region" description="Polar residues" evidence="8">
    <location>
        <begin position="153"/>
        <end position="180"/>
    </location>
</feature>
<dbReference type="GO" id="GO:0005509">
    <property type="term" value="F:calcium ion binding"/>
    <property type="evidence" value="ECO:0007669"/>
    <property type="project" value="InterPro"/>
</dbReference>
<feature type="compositionally biased region" description="Polar residues" evidence="8">
    <location>
        <begin position="85"/>
        <end position="101"/>
    </location>
</feature>
<evidence type="ECO:0000259" key="10">
    <source>
        <dbReference type="PROSITE" id="PS50081"/>
    </source>
</evidence>
<evidence type="ECO:0000256" key="8">
    <source>
        <dbReference type="SAM" id="MobiDB-lite"/>
    </source>
</evidence>
<dbReference type="InterPro" id="IPR036964">
    <property type="entry name" value="RASGEF_cat_dom_sf"/>
</dbReference>
<dbReference type="CDD" id="cd20808">
    <property type="entry name" value="C1_RASGRP"/>
    <property type="match status" value="1"/>
</dbReference>
<dbReference type="EMBL" id="JAWDGP010000265">
    <property type="protein sequence ID" value="KAK3802145.1"/>
    <property type="molecule type" value="Genomic_DNA"/>
</dbReference>
<keyword evidence="6" id="KW-0106">Calcium</keyword>
<evidence type="ECO:0000256" key="6">
    <source>
        <dbReference type="ARBA" id="ARBA00022837"/>
    </source>
</evidence>
<dbReference type="Pfam" id="PF13202">
    <property type="entry name" value="EF-hand_5"/>
    <property type="match status" value="2"/>
</dbReference>
<dbReference type="InterPro" id="IPR008937">
    <property type="entry name" value="Ras-like_GEF"/>
</dbReference>
<dbReference type="PROSITE" id="PS50009">
    <property type="entry name" value="RASGEF_CAT"/>
    <property type="match status" value="1"/>
</dbReference>
<dbReference type="Gene3D" id="1.10.238.10">
    <property type="entry name" value="EF-hand"/>
    <property type="match status" value="1"/>
</dbReference>
<evidence type="ECO:0008006" key="15">
    <source>
        <dbReference type="Google" id="ProtNLM"/>
    </source>
</evidence>